<dbReference type="InterPro" id="IPR021109">
    <property type="entry name" value="Peptidase_aspartic_dom_sf"/>
</dbReference>
<sequence length="233" mass="23975">MPSVLAAVLACGSGLLHAQPAAAPAPRVLSSGAAVSVAGTMGDRVVLIVDGRTRVAAAGEVVDGRVLRRSADRGWVLEAGSGQPGQPLGERPVRVGAAARLPDPGARLVLEAGSDRLFRSEGEINGRAVSGVVDTGASVMVLPAALARRLGIATGAGSEVDVQTAAGRRSGRQVRLEQVRLGPLQARAVDAVIVEVDLPYVLFGNSFLQDFRLQWEQGRLTLSTAVSPSTLPP</sequence>
<dbReference type="Gene3D" id="2.40.70.10">
    <property type="entry name" value="Acid Proteases"/>
    <property type="match status" value="1"/>
</dbReference>
<keyword evidence="2" id="KW-0378">Hydrolase</keyword>
<comment type="caution">
    <text evidence="2">The sequence shown here is derived from an EMBL/GenBank/DDBJ whole genome shotgun (WGS) entry which is preliminary data.</text>
</comment>
<dbReference type="Pfam" id="PF13975">
    <property type="entry name" value="gag-asp_proteas"/>
    <property type="match status" value="1"/>
</dbReference>
<evidence type="ECO:0000313" key="2">
    <source>
        <dbReference type="EMBL" id="NRT55209.1"/>
    </source>
</evidence>
<accession>A0ABX2G1A8</accession>
<protein>
    <submittedName>
        <fullName evidence="2">Aspartyl protease family protein</fullName>
    </submittedName>
</protein>
<dbReference type="RefSeq" id="WP_173804196.1">
    <property type="nucleotide sequence ID" value="NZ_JABSNM010000003.1"/>
</dbReference>
<gene>
    <name evidence="2" type="ORF">HNQ01_000919</name>
</gene>
<reference evidence="2 3" key="1">
    <citation type="submission" date="2020-05" db="EMBL/GenBank/DDBJ databases">
        <title>Genomic Encyclopedia of Type Strains, Phase IV (KMG-V): Genome sequencing to study the core and pangenomes of soil and plant-associated prokaryotes.</title>
        <authorList>
            <person name="Whitman W."/>
        </authorList>
    </citation>
    <scope>NUCLEOTIDE SEQUENCE [LARGE SCALE GENOMIC DNA]</scope>
    <source>
        <strain evidence="2 3">C29</strain>
    </source>
</reference>
<dbReference type="InterPro" id="IPR011969">
    <property type="entry name" value="Clan_AA_Asp_peptidase_C"/>
</dbReference>
<dbReference type="NCBIfam" id="TIGR02281">
    <property type="entry name" value="clan_AA_DTGA"/>
    <property type="match status" value="1"/>
</dbReference>
<keyword evidence="1" id="KW-0732">Signal</keyword>
<name>A0ABX2G1A8_9BURK</name>
<dbReference type="SUPFAM" id="SSF50630">
    <property type="entry name" value="Acid proteases"/>
    <property type="match status" value="1"/>
</dbReference>
<dbReference type="CDD" id="cd05483">
    <property type="entry name" value="retropepsin_like_bacteria"/>
    <property type="match status" value="1"/>
</dbReference>
<dbReference type="EMBL" id="JABSNM010000003">
    <property type="protein sequence ID" value="NRT55209.1"/>
    <property type="molecule type" value="Genomic_DNA"/>
</dbReference>
<dbReference type="GO" id="GO:0008233">
    <property type="term" value="F:peptidase activity"/>
    <property type="evidence" value="ECO:0007669"/>
    <property type="project" value="UniProtKB-KW"/>
</dbReference>
<keyword evidence="3" id="KW-1185">Reference proteome</keyword>
<feature type="signal peptide" evidence="1">
    <location>
        <begin position="1"/>
        <end position="18"/>
    </location>
</feature>
<organism evidence="2 3">
    <name type="scientific">Sphaerotilus uruguayifluvii</name>
    <dbReference type="NCBI Taxonomy" id="2735897"/>
    <lineage>
        <taxon>Bacteria</taxon>
        <taxon>Pseudomonadati</taxon>
        <taxon>Pseudomonadota</taxon>
        <taxon>Betaproteobacteria</taxon>
        <taxon>Burkholderiales</taxon>
        <taxon>Sphaerotilaceae</taxon>
        <taxon>Sphaerotilus</taxon>
    </lineage>
</organism>
<dbReference type="Proteomes" id="UP001516061">
    <property type="component" value="Unassembled WGS sequence"/>
</dbReference>
<evidence type="ECO:0000256" key="1">
    <source>
        <dbReference type="SAM" id="SignalP"/>
    </source>
</evidence>
<evidence type="ECO:0000313" key="3">
    <source>
        <dbReference type="Proteomes" id="UP001516061"/>
    </source>
</evidence>
<proteinExistence type="predicted"/>
<feature type="chain" id="PRO_5046954708" evidence="1">
    <location>
        <begin position="19"/>
        <end position="233"/>
    </location>
</feature>
<keyword evidence="2" id="KW-0645">Protease</keyword>
<dbReference type="PROSITE" id="PS00141">
    <property type="entry name" value="ASP_PROTEASE"/>
    <property type="match status" value="1"/>
</dbReference>
<dbReference type="GO" id="GO:0006508">
    <property type="term" value="P:proteolysis"/>
    <property type="evidence" value="ECO:0007669"/>
    <property type="project" value="UniProtKB-KW"/>
</dbReference>
<dbReference type="InterPro" id="IPR034122">
    <property type="entry name" value="Retropepsin-like_bacterial"/>
</dbReference>
<dbReference type="InterPro" id="IPR001969">
    <property type="entry name" value="Aspartic_peptidase_AS"/>
</dbReference>